<dbReference type="RefSeq" id="WP_193921421.1">
    <property type="nucleotide sequence ID" value="NZ_JADEWL010000048.1"/>
</dbReference>
<evidence type="ECO:0000313" key="3">
    <source>
        <dbReference type="Proteomes" id="UP000620559"/>
    </source>
</evidence>
<dbReference type="Proteomes" id="UP000620559">
    <property type="component" value="Unassembled WGS sequence"/>
</dbReference>
<dbReference type="Pfam" id="PF18546">
    <property type="entry name" value="MetOD1"/>
    <property type="match status" value="1"/>
</dbReference>
<dbReference type="InterPro" id="IPR041359">
    <property type="entry name" value="MetOD1"/>
</dbReference>
<keyword evidence="3" id="KW-1185">Reference proteome</keyword>
<dbReference type="EMBL" id="JADEWL010000048">
    <property type="protein sequence ID" value="MBE9214016.1"/>
    <property type="molecule type" value="Genomic_DNA"/>
</dbReference>
<protein>
    <submittedName>
        <fullName evidence="2">Transcriptional regulator</fullName>
    </submittedName>
</protein>
<feature type="domain" description="Metanogen output" evidence="1">
    <location>
        <begin position="28"/>
        <end position="159"/>
    </location>
</feature>
<evidence type="ECO:0000259" key="1">
    <source>
        <dbReference type="Pfam" id="PF18546"/>
    </source>
</evidence>
<dbReference type="AlphaFoldDB" id="A0A8J7FHW6"/>
<organism evidence="2 3">
    <name type="scientific">Plectonema cf. radiosum LEGE 06105</name>
    <dbReference type="NCBI Taxonomy" id="945769"/>
    <lineage>
        <taxon>Bacteria</taxon>
        <taxon>Bacillati</taxon>
        <taxon>Cyanobacteriota</taxon>
        <taxon>Cyanophyceae</taxon>
        <taxon>Oscillatoriophycideae</taxon>
        <taxon>Oscillatoriales</taxon>
        <taxon>Microcoleaceae</taxon>
        <taxon>Plectonema</taxon>
    </lineage>
</organism>
<evidence type="ECO:0000313" key="2">
    <source>
        <dbReference type="EMBL" id="MBE9214016.1"/>
    </source>
</evidence>
<sequence>MNQSTVTETPINALELPLEREGFFGTLIRELSGTLQDLVGLEEASGFISVVGQTMSRQIGKEYKSALKVSNLSRKQVAEVLVDLKKRIKGDFYIIEESDKKIVFGNRVCPFGEKVIGRPSMCMITSNVFGSIAADNLGYAKVELQETIANGDYGCRVVVYLEHSEEGEEAVGREYFKG</sequence>
<accession>A0A8J7FHW6</accession>
<name>A0A8J7FHW6_9CYAN</name>
<reference evidence="2" key="1">
    <citation type="submission" date="2020-10" db="EMBL/GenBank/DDBJ databases">
        <authorList>
            <person name="Castelo-Branco R."/>
            <person name="Eusebio N."/>
            <person name="Adriana R."/>
            <person name="Vieira A."/>
            <person name="Brugerolle De Fraissinette N."/>
            <person name="Rezende De Castro R."/>
            <person name="Schneider M.P."/>
            <person name="Vasconcelos V."/>
            <person name="Leao P.N."/>
        </authorList>
    </citation>
    <scope>NUCLEOTIDE SEQUENCE</scope>
    <source>
        <strain evidence="2">LEGE 06105</strain>
    </source>
</reference>
<comment type="caution">
    <text evidence="2">The sequence shown here is derived from an EMBL/GenBank/DDBJ whole genome shotgun (WGS) entry which is preliminary data.</text>
</comment>
<proteinExistence type="predicted"/>
<gene>
    <name evidence="2" type="ORF">IQ247_15305</name>
</gene>